<evidence type="ECO:0000313" key="2">
    <source>
        <dbReference type="Proteomes" id="UP001159405"/>
    </source>
</evidence>
<sequence>MAVSDQGKVAVLKKHENCIEIYGRGETDNPEQQWMARRLYRGLFVPYDVCFAPNNHLVVSDIGDNAIKIFNLERDAKQVSHMIIGQDPYRHLIVQDINGMNMELSTRVLWGLSIRIPQNVVVGPAPLSQLFVTCGTDIVLINMNWNKMSLVGCSQICSPMDWHFVQSGKSLMCDNVSTIQDHKDNHKVGGFNPLVITKAQFCGMFYHVTEANHAEFMCLDRLECKIGKRGDKKKFAETVVIYVRVTDKNGRLIFHARYGNCYEGPNSNTAHAEYFMLVDEEFRQAVKFLRDRIGGNITMYMNKQPCSRSTSHGRKTALKVKDCTKELINFFHVYCSTGSIKLQIYLCQLYKVDMDVPHEISLAQDIINAQLGLKTLLSSGIEVIAMSQESWTKLAEFADIELPEYQESARQKLDKHIDNLLSKMKRIQTATLLYSEKVEMKITPNSEVLILLNSYNFYIFPPLHSILANLKVSKKLNSVSGCSLEVLLVFVVSCHNKSFIENDVEFRTSCRCNVSDFSNHILNTSPFLITTY</sequence>
<dbReference type="SUPFAM" id="SSF63829">
    <property type="entry name" value="Calcium-dependent phosphotriesterase"/>
    <property type="match status" value="1"/>
</dbReference>
<dbReference type="EMBL" id="CALNXK010000042">
    <property type="protein sequence ID" value="CAH3126302.1"/>
    <property type="molecule type" value="Genomic_DNA"/>
</dbReference>
<keyword evidence="2" id="KW-1185">Reference proteome</keyword>
<dbReference type="Pfam" id="PF18774">
    <property type="entry name" value="APOBEC4_like"/>
    <property type="match status" value="1"/>
</dbReference>
<gene>
    <name evidence="1" type="ORF">PLOB_00032308</name>
</gene>
<proteinExistence type="predicted"/>
<evidence type="ECO:0000313" key="1">
    <source>
        <dbReference type="EMBL" id="CAH3126302.1"/>
    </source>
</evidence>
<dbReference type="Gene3D" id="3.40.140.10">
    <property type="entry name" value="Cytidine Deaminase, domain 2"/>
    <property type="match status" value="1"/>
</dbReference>
<comment type="caution">
    <text evidence="1">The sequence shown here is derived from an EMBL/GenBank/DDBJ whole genome shotgun (WGS) entry which is preliminary data.</text>
</comment>
<dbReference type="InterPro" id="IPR041547">
    <property type="entry name" value="APOBEC1"/>
</dbReference>
<dbReference type="Proteomes" id="UP001159405">
    <property type="component" value="Unassembled WGS sequence"/>
</dbReference>
<reference evidence="1 2" key="1">
    <citation type="submission" date="2022-05" db="EMBL/GenBank/DDBJ databases">
        <authorList>
            <consortium name="Genoscope - CEA"/>
            <person name="William W."/>
        </authorList>
    </citation>
    <scope>NUCLEOTIDE SEQUENCE [LARGE SCALE GENOMIC DNA]</scope>
</reference>
<organism evidence="1 2">
    <name type="scientific">Porites lobata</name>
    <dbReference type="NCBI Taxonomy" id="104759"/>
    <lineage>
        <taxon>Eukaryota</taxon>
        <taxon>Metazoa</taxon>
        <taxon>Cnidaria</taxon>
        <taxon>Anthozoa</taxon>
        <taxon>Hexacorallia</taxon>
        <taxon>Scleractinia</taxon>
        <taxon>Fungiina</taxon>
        <taxon>Poritidae</taxon>
        <taxon>Porites</taxon>
    </lineage>
</organism>
<name>A0ABN8P161_9CNID</name>
<protein>
    <submittedName>
        <fullName evidence="1">Uncharacterized protein</fullName>
    </submittedName>
</protein>
<accession>A0ABN8P161</accession>